<evidence type="ECO:0000313" key="3">
    <source>
        <dbReference type="Proteomes" id="UP000288227"/>
    </source>
</evidence>
<name>A0A401UD93_9BACT</name>
<feature type="transmembrane region" description="Helical" evidence="1">
    <location>
        <begin position="7"/>
        <end position="25"/>
    </location>
</feature>
<dbReference type="Proteomes" id="UP000288227">
    <property type="component" value="Unassembled WGS sequence"/>
</dbReference>
<keyword evidence="1" id="KW-0812">Transmembrane</keyword>
<evidence type="ECO:0008006" key="4">
    <source>
        <dbReference type="Google" id="ProtNLM"/>
    </source>
</evidence>
<evidence type="ECO:0000313" key="2">
    <source>
        <dbReference type="EMBL" id="GCC52840.1"/>
    </source>
</evidence>
<accession>A0A401UD93</accession>
<proteinExistence type="predicted"/>
<keyword evidence="1" id="KW-1133">Transmembrane helix</keyword>
<comment type="caution">
    <text evidence="2">The sequence shown here is derived from an EMBL/GenBank/DDBJ whole genome shotgun (WGS) entry which is preliminary data.</text>
</comment>
<reference evidence="2 3" key="1">
    <citation type="submission" date="2018-11" db="EMBL/GenBank/DDBJ databases">
        <title>Chryseotalea sanarue gen. nov., sp., nov., a member of the family Cytophagaceae, isolated from a brackish lake in Hamamatsu Japan.</title>
        <authorList>
            <person name="Maejima Y."/>
            <person name="Iino T."/>
            <person name="Muraguchi Y."/>
            <person name="Fukuda K."/>
            <person name="Ohkuma M."/>
            <person name="Moriuchi R."/>
            <person name="Dohra H."/>
            <person name="Kimbara K."/>
            <person name="Shintani M."/>
        </authorList>
    </citation>
    <scope>NUCLEOTIDE SEQUENCE [LARGE SCALE GENOMIC DNA]</scope>
    <source>
        <strain evidence="2 3">Ys</strain>
    </source>
</reference>
<dbReference type="AlphaFoldDB" id="A0A401UD93"/>
<dbReference type="OrthoDB" id="6678638at2"/>
<protein>
    <recommendedName>
        <fullName evidence="4">Phage abortive infection protein</fullName>
    </recommendedName>
</protein>
<dbReference type="EMBL" id="BHXQ01000005">
    <property type="protein sequence ID" value="GCC52840.1"/>
    <property type="molecule type" value="Genomic_DNA"/>
</dbReference>
<dbReference type="RefSeq" id="WP_127123482.1">
    <property type="nucleotide sequence ID" value="NZ_BHXQ01000005.1"/>
</dbReference>
<evidence type="ECO:0000256" key="1">
    <source>
        <dbReference type="SAM" id="Phobius"/>
    </source>
</evidence>
<feature type="transmembrane region" description="Helical" evidence="1">
    <location>
        <begin position="45"/>
        <end position="66"/>
    </location>
</feature>
<keyword evidence="1" id="KW-0472">Membrane</keyword>
<keyword evidence="3" id="KW-1185">Reference proteome</keyword>
<gene>
    <name evidence="2" type="ORF">SanaruYs_30790</name>
</gene>
<organism evidence="2 3">
    <name type="scientific">Chryseotalea sanaruensis</name>
    <dbReference type="NCBI Taxonomy" id="2482724"/>
    <lineage>
        <taxon>Bacteria</taxon>
        <taxon>Pseudomonadati</taxon>
        <taxon>Bacteroidota</taxon>
        <taxon>Cytophagia</taxon>
        <taxon>Cytophagales</taxon>
        <taxon>Chryseotaleaceae</taxon>
        <taxon>Chryseotalea</taxon>
    </lineage>
</organism>
<sequence>MSTKKAVILTIIIVVGLWLLTPFILNQILSNSKDIGADRGQFGDMYGFVTSLFSGITIIGLVYTIIQQREDIRIARMALTKQEEELKLTRNEFKLQNKTLKYQRFDNTFFNLLNLNLEIAAEIKPTTTQYLINGCVEILNRDSSTTLENEYSKLSSGKRSSADPFASSMFQFIKWICEEKRNEGRKKYLQFAFSQLNPDERIFLFYYFTLYKLHPNLEDFRSYLLEGIERTSNLTKAIDLSKRIFQEN</sequence>